<reference evidence="1 2" key="1">
    <citation type="submission" date="2019-05" db="EMBL/GenBank/DDBJ databases">
        <title>Another draft genome of Portunus trituberculatus and its Hox gene families provides insights of decapod evolution.</title>
        <authorList>
            <person name="Jeong J.-H."/>
            <person name="Song I."/>
            <person name="Kim S."/>
            <person name="Choi T."/>
            <person name="Kim D."/>
            <person name="Ryu S."/>
            <person name="Kim W."/>
        </authorList>
    </citation>
    <scope>NUCLEOTIDE SEQUENCE [LARGE SCALE GENOMIC DNA]</scope>
    <source>
        <tissue evidence="1">Muscle</tissue>
    </source>
</reference>
<protein>
    <submittedName>
        <fullName evidence="1">Uncharacterized protein</fullName>
    </submittedName>
</protein>
<comment type="caution">
    <text evidence="1">The sequence shown here is derived from an EMBL/GenBank/DDBJ whole genome shotgun (WGS) entry which is preliminary data.</text>
</comment>
<gene>
    <name evidence="1" type="ORF">E2C01_092060</name>
</gene>
<sequence>MLTTTTGLRTGRLARHYHWTEDRPPKKTLVLHAVSSPWLNAESDIPRVWWFSQLSSWCELMTSTIVLSPKY</sequence>
<keyword evidence="2" id="KW-1185">Reference proteome</keyword>
<accession>A0A5B7JKL1</accession>
<dbReference type="Proteomes" id="UP000324222">
    <property type="component" value="Unassembled WGS sequence"/>
</dbReference>
<dbReference type="EMBL" id="VSRR010107334">
    <property type="protein sequence ID" value="MPC96782.1"/>
    <property type="molecule type" value="Genomic_DNA"/>
</dbReference>
<dbReference type="AlphaFoldDB" id="A0A5B7JKL1"/>
<proteinExistence type="predicted"/>
<evidence type="ECO:0000313" key="1">
    <source>
        <dbReference type="EMBL" id="MPC96782.1"/>
    </source>
</evidence>
<organism evidence="1 2">
    <name type="scientific">Portunus trituberculatus</name>
    <name type="common">Swimming crab</name>
    <name type="synonym">Neptunus trituberculatus</name>
    <dbReference type="NCBI Taxonomy" id="210409"/>
    <lineage>
        <taxon>Eukaryota</taxon>
        <taxon>Metazoa</taxon>
        <taxon>Ecdysozoa</taxon>
        <taxon>Arthropoda</taxon>
        <taxon>Crustacea</taxon>
        <taxon>Multicrustacea</taxon>
        <taxon>Malacostraca</taxon>
        <taxon>Eumalacostraca</taxon>
        <taxon>Eucarida</taxon>
        <taxon>Decapoda</taxon>
        <taxon>Pleocyemata</taxon>
        <taxon>Brachyura</taxon>
        <taxon>Eubrachyura</taxon>
        <taxon>Portunoidea</taxon>
        <taxon>Portunidae</taxon>
        <taxon>Portuninae</taxon>
        <taxon>Portunus</taxon>
    </lineage>
</organism>
<name>A0A5B7JKL1_PORTR</name>
<evidence type="ECO:0000313" key="2">
    <source>
        <dbReference type="Proteomes" id="UP000324222"/>
    </source>
</evidence>